<dbReference type="RefSeq" id="WP_158187000.1">
    <property type="nucleotide sequence ID" value="NZ_CP046902.1"/>
</dbReference>
<protein>
    <recommendedName>
        <fullName evidence="3">DUF4440 domain-containing protein</fullName>
    </recommendedName>
</protein>
<organism evidence="1 2">
    <name type="scientific">Stutzerimonas stutzeri</name>
    <name type="common">Pseudomonas stutzeri</name>
    <dbReference type="NCBI Taxonomy" id="316"/>
    <lineage>
        <taxon>Bacteria</taxon>
        <taxon>Pseudomonadati</taxon>
        <taxon>Pseudomonadota</taxon>
        <taxon>Gammaproteobacteria</taxon>
        <taxon>Pseudomonadales</taxon>
        <taxon>Pseudomonadaceae</taxon>
        <taxon>Stutzerimonas</taxon>
    </lineage>
</organism>
<gene>
    <name evidence="1" type="ORF">GQA94_04765</name>
</gene>
<dbReference type="PROSITE" id="PS51257">
    <property type="entry name" value="PROKAR_LIPOPROTEIN"/>
    <property type="match status" value="1"/>
</dbReference>
<evidence type="ECO:0000313" key="1">
    <source>
        <dbReference type="EMBL" id="QGZ29415.1"/>
    </source>
</evidence>
<reference evidence="1 2" key="1">
    <citation type="submission" date="2019-12" db="EMBL/GenBank/DDBJ databases">
        <title>Complete genome sequence of Pseudomonas stutzeri.</title>
        <authorList>
            <person name="Lim S.R."/>
            <person name="Kim J.H."/>
        </authorList>
    </citation>
    <scope>NUCLEOTIDE SEQUENCE [LARGE SCALE GENOMIC DNA]</scope>
    <source>
        <strain evidence="1 2">PM101005</strain>
    </source>
</reference>
<dbReference type="AlphaFoldDB" id="A0A6I6LLM3"/>
<name>A0A6I6LLM3_STUST</name>
<dbReference type="EMBL" id="CP046902">
    <property type="protein sequence ID" value="QGZ29415.1"/>
    <property type="molecule type" value="Genomic_DNA"/>
</dbReference>
<dbReference type="Proteomes" id="UP000438983">
    <property type="component" value="Chromosome"/>
</dbReference>
<proteinExistence type="predicted"/>
<evidence type="ECO:0000313" key="2">
    <source>
        <dbReference type="Proteomes" id="UP000438983"/>
    </source>
</evidence>
<dbReference type="OrthoDB" id="8905050at2"/>
<evidence type="ECO:0008006" key="3">
    <source>
        <dbReference type="Google" id="ProtNLM"/>
    </source>
</evidence>
<sequence>MPVWKLATAAVVLTLLLAGCGRDDPQAALDAAAQSLQDSIENKDHGELMALIHPDFSANQHLDRDWVRRTATLMFLRHANVRVIALNDQSWIDPSYSDKGYSEAQVALAGAERWLPQRVGHYQVRLEWWREDGEWLLARMNWE</sequence>
<accession>A0A6I6LLM3</accession>